<protein>
    <recommendedName>
        <fullName evidence="7">Clathrin/coatomer adaptor adaptin-like N-terminal domain-containing protein</fullName>
    </recommendedName>
</protein>
<keyword evidence="6" id="KW-0472">Membrane</keyword>
<feature type="domain" description="Clathrin/coatomer adaptor adaptin-like N-terminal" evidence="7">
    <location>
        <begin position="1"/>
        <end position="52"/>
    </location>
</feature>
<dbReference type="InterPro" id="IPR016024">
    <property type="entry name" value="ARM-type_fold"/>
</dbReference>
<keyword evidence="9" id="KW-1185">Reference proteome</keyword>
<dbReference type="GO" id="GO:0043195">
    <property type="term" value="C:terminal bouton"/>
    <property type="evidence" value="ECO:0007669"/>
    <property type="project" value="TreeGrafter"/>
</dbReference>
<evidence type="ECO:0000256" key="3">
    <source>
        <dbReference type="ARBA" id="ARBA00022448"/>
    </source>
</evidence>
<sequence>MLGYDISWAAFNIIEVMSASKFTFKRIGYLAASQCFHEGTDVIMLTTNQIRKVNSPKEACITYIILMLNWSQQNTSELYLTLFSLKTVQLPFKKDSL</sequence>
<name>A0A8C5RWH8_LATLA</name>
<evidence type="ECO:0000256" key="6">
    <source>
        <dbReference type="ARBA" id="ARBA00023136"/>
    </source>
</evidence>
<evidence type="ECO:0000256" key="2">
    <source>
        <dbReference type="ARBA" id="ARBA00006613"/>
    </source>
</evidence>
<organism evidence="8 9">
    <name type="scientific">Laticauda laticaudata</name>
    <name type="common">Blue-ringed sea krait</name>
    <name type="synonym">Blue-lipped sea krait</name>
    <dbReference type="NCBI Taxonomy" id="8630"/>
    <lineage>
        <taxon>Eukaryota</taxon>
        <taxon>Metazoa</taxon>
        <taxon>Chordata</taxon>
        <taxon>Craniata</taxon>
        <taxon>Vertebrata</taxon>
        <taxon>Euteleostomi</taxon>
        <taxon>Lepidosauria</taxon>
        <taxon>Squamata</taxon>
        <taxon>Bifurcata</taxon>
        <taxon>Unidentata</taxon>
        <taxon>Episquamata</taxon>
        <taxon>Toxicofera</taxon>
        <taxon>Serpentes</taxon>
        <taxon>Colubroidea</taxon>
        <taxon>Elapidae</taxon>
        <taxon>Laticaudinae</taxon>
        <taxon>Laticauda</taxon>
    </lineage>
</organism>
<accession>A0A8C5RWH8</accession>
<reference evidence="8" key="2">
    <citation type="submission" date="2025-09" db="UniProtKB">
        <authorList>
            <consortium name="Ensembl"/>
        </authorList>
    </citation>
    <scope>IDENTIFICATION</scope>
</reference>
<dbReference type="GO" id="GO:1904115">
    <property type="term" value="C:axon cytoplasm"/>
    <property type="evidence" value="ECO:0007669"/>
    <property type="project" value="GOC"/>
</dbReference>
<dbReference type="GO" id="GO:0006896">
    <property type="term" value="P:Golgi to vacuole transport"/>
    <property type="evidence" value="ECO:0007669"/>
    <property type="project" value="TreeGrafter"/>
</dbReference>
<dbReference type="GO" id="GO:0016182">
    <property type="term" value="P:synaptic vesicle budding from endosome"/>
    <property type="evidence" value="ECO:0007669"/>
    <property type="project" value="TreeGrafter"/>
</dbReference>
<dbReference type="GO" id="GO:0030123">
    <property type="term" value="C:AP-3 adaptor complex"/>
    <property type="evidence" value="ECO:0007669"/>
    <property type="project" value="InterPro"/>
</dbReference>
<dbReference type="GO" id="GO:0098943">
    <property type="term" value="P:neurotransmitter receptor transport, postsynaptic endosome to lysosome"/>
    <property type="evidence" value="ECO:0007669"/>
    <property type="project" value="TreeGrafter"/>
</dbReference>
<dbReference type="InterPro" id="IPR011989">
    <property type="entry name" value="ARM-like"/>
</dbReference>
<evidence type="ECO:0000259" key="7">
    <source>
        <dbReference type="Pfam" id="PF01602"/>
    </source>
</evidence>
<dbReference type="Ensembl" id="ENSLLTT00000008557.1">
    <property type="protein sequence ID" value="ENSLLTP00000008249.1"/>
    <property type="gene ID" value="ENSLLTG00000006260.1"/>
</dbReference>
<keyword evidence="3" id="KW-0813">Transport</keyword>
<dbReference type="GO" id="GO:0006623">
    <property type="term" value="P:protein targeting to vacuole"/>
    <property type="evidence" value="ECO:0007669"/>
    <property type="project" value="TreeGrafter"/>
</dbReference>
<dbReference type="PANTHER" id="PTHR22781:SF12">
    <property type="entry name" value="AP-3 COMPLEX SUBUNIT DELTA-1"/>
    <property type="match status" value="1"/>
</dbReference>
<evidence type="ECO:0000313" key="9">
    <source>
        <dbReference type="Proteomes" id="UP000694406"/>
    </source>
</evidence>
<dbReference type="GO" id="GO:0098830">
    <property type="term" value="C:presynaptic endosome"/>
    <property type="evidence" value="ECO:0007669"/>
    <property type="project" value="TreeGrafter"/>
</dbReference>
<dbReference type="PANTHER" id="PTHR22781">
    <property type="entry name" value="DELTA ADAPTIN-RELATED"/>
    <property type="match status" value="1"/>
</dbReference>
<reference evidence="8" key="1">
    <citation type="submission" date="2025-08" db="UniProtKB">
        <authorList>
            <consortium name="Ensembl"/>
        </authorList>
    </citation>
    <scope>IDENTIFICATION</scope>
</reference>
<dbReference type="Gene3D" id="1.25.10.10">
    <property type="entry name" value="Leucine-rich Repeat Variant"/>
    <property type="match status" value="1"/>
</dbReference>
<dbReference type="GO" id="GO:0010008">
    <property type="term" value="C:endosome membrane"/>
    <property type="evidence" value="ECO:0007669"/>
    <property type="project" value="TreeGrafter"/>
</dbReference>
<keyword evidence="4" id="KW-0677">Repeat</keyword>
<evidence type="ECO:0000313" key="8">
    <source>
        <dbReference type="Ensembl" id="ENSLLTP00000008249.1"/>
    </source>
</evidence>
<comment type="subcellular location">
    <subcellularLocation>
        <location evidence="1">Endomembrane system</location>
        <topology evidence="1">Peripheral membrane protein</topology>
    </subcellularLocation>
</comment>
<keyword evidence="5" id="KW-0653">Protein transport</keyword>
<dbReference type="SUPFAM" id="SSF48371">
    <property type="entry name" value="ARM repeat"/>
    <property type="match status" value="1"/>
</dbReference>
<dbReference type="Proteomes" id="UP000694406">
    <property type="component" value="Unplaced"/>
</dbReference>
<dbReference type="InterPro" id="IPR002553">
    <property type="entry name" value="Clathrin/coatomer_adapt-like_N"/>
</dbReference>
<evidence type="ECO:0000256" key="1">
    <source>
        <dbReference type="ARBA" id="ARBA00004184"/>
    </source>
</evidence>
<dbReference type="Pfam" id="PF01602">
    <property type="entry name" value="Adaptin_N"/>
    <property type="match status" value="1"/>
</dbReference>
<dbReference type="AlphaFoldDB" id="A0A8C5RWH8"/>
<dbReference type="InterPro" id="IPR017105">
    <property type="entry name" value="AP3_complex_dsu"/>
</dbReference>
<dbReference type="GO" id="GO:0048499">
    <property type="term" value="P:synaptic vesicle membrane organization"/>
    <property type="evidence" value="ECO:0007669"/>
    <property type="project" value="TreeGrafter"/>
</dbReference>
<dbReference type="GO" id="GO:0048490">
    <property type="term" value="P:anterograde synaptic vesicle transport"/>
    <property type="evidence" value="ECO:0007669"/>
    <property type="project" value="TreeGrafter"/>
</dbReference>
<evidence type="ECO:0000256" key="5">
    <source>
        <dbReference type="ARBA" id="ARBA00022927"/>
    </source>
</evidence>
<dbReference type="GeneTree" id="ENSGT00550000075067"/>
<proteinExistence type="inferred from homology"/>
<evidence type="ECO:0000256" key="4">
    <source>
        <dbReference type="ARBA" id="ARBA00022737"/>
    </source>
</evidence>
<comment type="similarity">
    <text evidence="2">Belongs to the adaptor complexes large subunit family.</text>
</comment>